<feature type="domain" description="C2H2-type" evidence="2">
    <location>
        <begin position="209"/>
        <end position="236"/>
    </location>
</feature>
<reference evidence="4" key="1">
    <citation type="submission" date="2022-10" db="EMBL/GenBank/DDBJ databases">
        <title>Genome assembly of Pristionchus species.</title>
        <authorList>
            <person name="Yoshida K."/>
            <person name="Sommer R.J."/>
        </authorList>
    </citation>
    <scope>NUCLEOTIDE SEQUENCE [LARGE SCALE GENOMIC DNA]</scope>
    <source>
        <strain evidence="4">RS5460</strain>
    </source>
</reference>
<feature type="non-terminal residue" evidence="3">
    <location>
        <position position="1"/>
    </location>
</feature>
<keyword evidence="1" id="KW-0862">Zinc</keyword>
<protein>
    <recommendedName>
        <fullName evidence="2">C2H2-type domain-containing protein</fullName>
    </recommendedName>
</protein>
<dbReference type="EMBL" id="BTRK01000002">
    <property type="protein sequence ID" value="GMR35562.1"/>
    <property type="molecule type" value="Genomic_DNA"/>
</dbReference>
<comment type="caution">
    <text evidence="3">The sequence shown here is derived from an EMBL/GenBank/DDBJ whole genome shotgun (WGS) entry which is preliminary data.</text>
</comment>
<evidence type="ECO:0000256" key="1">
    <source>
        <dbReference type="PROSITE-ProRule" id="PRU00042"/>
    </source>
</evidence>
<accession>A0AAN4ZD50</accession>
<dbReference type="SMART" id="SM00355">
    <property type="entry name" value="ZnF_C2H2"/>
    <property type="match status" value="2"/>
</dbReference>
<dbReference type="InterPro" id="IPR013087">
    <property type="entry name" value="Znf_C2H2_type"/>
</dbReference>
<organism evidence="3 4">
    <name type="scientific">Pristionchus mayeri</name>
    <dbReference type="NCBI Taxonomy" id="1317129"/>
    <lineage>
        <taxon>Eukaryota</taxon>
        <taxon>Metazoa</taxon>
        <taxon>Ecdysozoa</taxon>
        <taxon>Nematoda</taxon>
        <taxon>Chromadorea</taxon>
        <taxon>Rhabditida</taxon>
        <taxon>Rhabditina</taxon>
        <taxon>Diplogasteromorpha</taxon>
        <taxon>Diplogasteroidea</taxon>
        <taxon>Neodiplogasteridae</taxon>
        <taxon>Pristionchus</taxon>
    </lineage>
</organism>
<dbReference type="Proteomes" id="UP001328107">
    <property type="component" value="Unassembled WGS sequence"/>
</dbReference>
<proteinExistence type="predicted"/>
<keyword evidence="1" id="KW-0863">Zinc-finger</keyword>
<gene>
    <name evidence="3" type="ORF">PMAYCL1PPCAC_05757</name>
</gene>
<keyword evidence="4" id="KW-1185">Reference proteome</keyword>
<evidence type="ECO:0000313" key="4">
    <source>
        <dbReference type="Proteomes" id="UP001328107"/>
    </source>
</evidence>
<keyword evidence="1" id="KW-0479">Metal-binding</keyword>
<sequence>RSVAITPIAMPKLPFPFALSGMPPVVPCLLKPALGAPSSLPKLPSGLPRHSLTTMHQQLQPPPSRDESLAAFGSAVSLHCGVPKCKFATHCLHFHCEFERCSFASRAPAAIAAHLDSFHASFGPIPAHLTYCHADSACQEESCDLSGESHFHCHTCHAHFFYGNSQGVHRCDAERQARSRRSVVAINPQMVTKSCNRPYCKLKKNSVHFHCLVCSQGFTSHERLASHLRKHQRAELRQAAGSDIRLQRLYSPVTSISSDPVPFSVVSAPPPNPIPRPTATVMHRHTTHHHHIIGGPLGIHPEMLRLLQRGPGNAMQPEIRGPVDVGPVSRRGATVVEIQGAK</sequence>
<name>A0AAN4ZD50_9BILA</name>
<evidence type="ECO:0000313" key="3">
    <source>
        <dbReference type="EMBL" id="GMR35562.1"/>
    </source>
</evidence>
<dbReference type="PROSITE" id="PS00028">
    <property type="entry name" value="ZINC_FINGER_C2H2_1"/>
    <property type="match status" value="1"/>
</dbReference>
<evidence type="ECO:0000259" key="2">
    <source>
        <dbReference type="PROSITE" id="PS50157"/>
    </source>
</evidence>
<dbReference type="GO" id="GO:0008270">
    <property type="term" value="F:zinc ion binding"/>
    <property type="evidence" value="ECO:0007669"/>
    <property type="project" value="UniProtKB-KW"/>
</dbReference>
<dbReference type="AlphaFoldDB" id="A0AAN4ZD50"/>
<dbReference type="PROSITE" id="PS50157">
    <property type="entry name" value="ZINC_FINGER_C2H2_2"/>
    <property type="match status" value="1"/>
</dbReference>